<feature type="domain" description="Cell wall hydrolase SleB" evidence="3">
    <location>
        <begin position="146"/>
        <end position="253"/>
    </location>
</feature>
<comment type="caution">
    <text evidence="4">The sequence shown here is derived from an EMBL/GenBank/DDBJ whole genome shotgun (WGS) entry which is preliminary data.</text>
</comment>
<feature type="region of interest" description="Disordered" evidence="1">
    <location>
        <begin position="295"/>
        <end position="360"/>
    </location>
</feature>
<keyword evidence="2" id="KW-1133">Transmembrane helix</keyword>
<dbReference type="RefSeq" id="WP_167922280.1">
    <property type="nucleotide sequence ID" value="NZ_JAATIT010000004.1"/>
</dbReference>
<keyword evidence="2" id="KW-0812">Transmembrane</keyword>
<dbReference type="GO" id="GO:0016787">
    <property type="term" value="F:hydrolase activity"/>
    <property type="evidence" value="ECO:0007669"/>
    <property type="project" value="UniProtKB-KW"/>
</dbReference>
<evidence type="ECO:0000256" key="1">
    <source>
        <dbReference type="SAM" id="MobiDB-lite"/>
    </source>
</evidence>
<dbReference type="Pfam" id="PF07486">
    <property type="entry name" value="Hydrolase_2"/>
    <property type="match status" value="1"/>
</dbReference>
<dbReference type="Gene3D" id="1.10.10.2520">
    <property type="entry name" value="Cell wall hydrolase SleB, domain 1"/>
    <property type="match status" value="1"/>
</dbReference>
<dbReference type="InterPro" id="IPR042047">
    <property type="entry name" value="SleB_dom1"/>
</dbReference>
<dbReference type="EMBL" id="JAATIT010000004">
    <property type="protein sequence ID" value="NJB90911.1"/>
    <property type="molecule type" value="Genomic_DNA"/>
</dbReference>
<sequence length="360" mass="37988">MIPELHIGRDGAARAEAPWADGDRRGPSKHLKLVLLGLALAAAAILFAASNDRLSRFVAGWNADPAQTAKAAKQKAIAKLITETETDSIVPAAEGADAVARNALLPLSTLPVEAARPFTMPTISLAQATNAQRCLTQAIYYEAATESDAGQAAVAQVILNRMKHPAYPNTVCGVIYQGSSRPGCQFSFACDGSMRRPPVPALWRRSAEIARAALSGHVEASVGMATHYHANYVLPRWAPKLTKIEQIGAHIFYRWPGSWGKPRAFSDAYAGAEFIPAFSQLYQGGSAAADALPGEAIAAPGAPPPRDPTDHRADNDVGGRVDVSKGWVPNIPDPAQSQSRFDSLTSQQGAAAAPESQPGS</sequence>
<feature type="compositionally biased region" description="Polar residues" evidence="1">
    <location>
        <begin position="335"/>
        <end position="349"/>
    </location>
</feature>
<name>A0A7X5XTV0_9SPHN</name>
<keyword evidence="4" id="KW-0378">Hydrolase</keyword>
<feature type="transmembrane region" description="Helical" evidence="2">
    <location>
        <begin position="33"/>
        <end position="50"/>
    </location>
</feature>
<evidence type="ECO:0000313" key="5">
    <source>
        <dbReference type="Proteomes" id="UP000535078"/>
    </source>
</evidence>
<dbReference type="InterPro" id="IPR011105">
    <property type="entry name" value="Cell_wall_hydrolase_SleB"/>
</dbReference>
<dbReference type="AlphaFoldDB" id="A0A7X5XTV0"/>
<evidence type="ECO:0000259" key="3">
    <source>
        <dbReference type="Pfam" id="PF07486"/>
    </source>
</evidence>
<protein>
    <submittedName>
        <fullName evidence="4">Spore germination cell wall hydrolase CwlJ-like protein</fullName>
    </submittedName>
</protein>
<proteinExistence type="predicted"/>
<feature type="compositionally biased region" description="Basic and acidic residues" evidence="1">
    <location>
        <begin position="307"/>
        <end position="323"/>
    </location>
</feature>
<keyword evidence="2" id="KW-0472">Membrane</keyword>
<evidence type="ECO:0000256" key="2">
    <source>
        <dbReference type="SAM" id="Phobius"/>
    </source>
</evidence>
<organism evidence="4 5">
    <name type="scientific">Sphingopyxis italica</name>
    <dbReference type="NCBI Taxonomy" id="1129133"/>
    <lineage>
        <taxon>Bacteria</taxon>
        <taxon>Pseudomonadati</taxon>
        <taxon>Pseudomonadota</taxon>
        <taxon>Alphaproteobacteria</taxon>
        <taxon>Sphingomonadales</taxon>
        <taxon>Sphingomonadaceae</taxon>
        <taxon>Sphingopyxis</taxon>
    </lineage>
</organism>
<keyword evidence="5" id="KW-1185">Reference proteome</keyword>
<evidence type="ECO:0000313" key="4">
    <source>
        <dbReference type="EMBL" id="NJB90911.1"/>
    </source>
</evidence>
<dbReference type="Proteomes" id="UP000535078">
    <property type="component" value="Unassembled WGS sequence"/>
</dbReference>
<reference evidence="4 5" key="1">
    <citation type="submission" date="2020-03" db="EMBL/GenBank/DDBJ databases">
        <title>Genomic Encyclopedia of Type Strains, Phase IV (KMG-IV): sequencing the most valuable type-strain genomes for metagenomic binning, comparative biology and taxonomic classification.</title>
        <authorList>
            <person name="Goeker M."/>
        </authorList>
    </citation>
    <scope>NUCLEOTIDE SEQUENCE [LARGE SCALE GENOMIC DNA]</scope>
    <source>
        <strain evidence="4 5">DSM 25229</strain>
    </source>
</reference>
<accession>A0A7X5XTV0</accession>
<gene>
    <name evidence="4" type="ORF">GGR90_003113</name>
</gene>